<feature type="compositionally biased region" description="Basic and acidic residues" evidence="12">
    <location>
        <begin position="198"/>
        <end position="212"/>
    </location>
</feature>
<evidence type="ECO:0000256" key="6">
    <source>
        <dbReference type="ARBA" id="ARBA00022737"/>
    </source>
</evidence>
<evidence type="ECO:0000256" key="10">
    <source>
        <dbReference type="ARBA" id="ARBA00044508"/>
    </source>
</evidence>
<dbReference type="CDD" id="cd23820">
    <property type="entry name" value="RWD_RNF14"/>
    <property type="match status" value="1"/>
</dbReference>
<dbReference type="GO" id="GO:0005634">
    <property type="term" value="C:nucleus"/>
    <property type="evidence" value="ECO:0007669"/>
    <property type="project" value="UniProtKB-ARBA"/>
</dbReference>
<feature type="compositionally biased region" description="Basic and acidic residues" evidence="12">
    <location>
        <begin position="165"/>
        <end position="182"/>
    </location>
</feature>
<comment type="caution">
    <text evidence="16">The sequence shown here is derived from an EMBL/GenBank/DDBJ whole genome shotgun (WGS) entry which is preliminary data.</text>
</comment>
<evidence type="ECO:0000256" key="8">
    <source>
        <dbReference type="ARBA" id="ARBA00022786"/>
    </source>
</evidence>
<dbReference type="Gene3D" id="3.10.110.10">
    <property type="entry name" value="Ubiquitin Conjugating Enzyme"/>
    <property type="match status" value="1"/>
</dbReference>
<dbReference type="InterPro" id="IPR047548">
    <property type="entry name" value="Rcat_RBR_RNF14"/>
</dbReference>
<dbReference type="InterPro" id="IPR001841">
    <property type="entry name" value="Znf_RING"/>
</dbReference>
<comment type="pathway">
    <text evidence="2">Protein modification; protein ubiquitination.</text>
</comment>
<feature type="region of interest" description="Disordered" evidence="12">
    <location>
        <begin position="165"/>
        <end position="212"/>
    </location>
</feature>
<accession>A0ABD2AXJ1</accession>
<dbReference type="GO" id="GO:0008270">
    <property type="term" value="F:zinc ion binding"/>
    <property type="evidence" value="ECO:0007669"/>
    <property type="project" value="UniProtKB-KW"/>
</dbReference>
<dbReference type="FunFam" id="3.30.40.10:FF:000186">
    <property type="entry name" value="RBR-type E3 ubiquitin transferase"/>
    <property type="match status" value="1"/>
</dbReference>
<keyword evidence="7 11" id="KW-0863">Zinc-finger</keyword>
<evidence type="ECO:0000256" key="12">
    <source>
        <dbReference type="SAM" id="MobiDB-lite"/>
    </source>
</evidence>
<dbReference type="EC" id="2.3.2.31" evidence="3"/>
<evidence type="ECO:0000256" key="9">
    <source>
        <dbReference type="ARBA" id="ARBA00022833"/>
    </source>
</evidence>
<comment type="catalytic activity">
    <reaction evidence="1">
        <text>[E2 ubiquitin-conjugating enzyme]-S-ubiquitinyl-L-cysteine + [acceptor protein]-L-lysine = [E2 ubiquitin-conjugating enzyme]-L-cysteine + [acceptor protein]-N(6)-ubiquitinyl-L-lysine.</text>
        <dbReference type="EC" id="2.3.2.31"/>
    </reaction>
</comment>
<keyword evidence="4" id="KW-0808">Transferase</keyword>
<protein>
    <recommendedName>
        <fullName evidence="3">RBR-type E3 ubiquitin transferase</fullName>
        <ecNumber evidence="3">2.3.2.31</ecNumber>
    </recommendedName>
</protein>
<dbReference type="GO" id="GO:0061630">
    <property type="term" value="F:ubiquitin protein ligase activity"/>
    <property type="evidence" value="ECO:0007669"/>
    <property type="project" value="UniProtKB-EC"/>
</dbReference>
<dbReference type="SUPFAM" id="SSF57850">
    <property type="entry name" value="RING/U-box"/>
    <property type="match status" value="3"/>
</dbReference>
<dbReference type="PROSITE" id="PS50089">
    <property type="entry name" value="ZF_RING_2"/>
    <property type="match status" value="1"/>
</dbReference>
<dbReference type="PROSITE" id="PS50908">
    <property type="entry name" value="RWD"/>
    <property type="match status" value="1"/>
</dbReference>
<gene>
    <name evidence="16" type="ORF">V1478_007779</name>
</gene>
<dbReference type="Pfam" id="PF22191">
    <property type="entry name" value="IBR_1"/>
    <property type="match status" value="1"/>
</dbReference>
<evidence type="ECO:0000256" key="4">
    <source>
        <dbReference type="ARBA" id="ARBA00022679"/>
    </source>
</evidence>
<dbReference type="InterPro" id="IPR017907">
    <property type="entry name" value="Znf_RING_CS"/>
</dbReference>
<dbReference type="Gene3D" id="1.20.120.1750">
    <property type="match status" value="1"/>
</dbReference>
<evidence type="ECO:0000313" key="17">
    <source>
        <dbReference type="Proteomes" id="UP001607302"/>
    </source>
</evidence>
<proteinExistence type="inferred from homology"/>
<evidence type="ECO:0000256" key="3">
    <source>
        <dbReference type="ARBA" id="ARBA00012251"/>
    </source>
</evidence>
<dbReference type="EMBL" id="JAUDFV010000138">
    <property type="protein sequence ID" value="KAL2725106.1"/>
    <property type="molecule type" value="Genomic_DNA"/>
</dbReference>
<dbReference type="PROSITE" id="PS00518">
    <property type="entry name" value="ZF_RING_1"/>
    <property type="match status" value="1"/>
</dbReference>
<dbReference type="PROSITE" id="PS51873">
    <property type="entry name" value="TRIAD"/>
    <property type="match status" value="1"/>
</dbReference>
<evidence type="ECO:0000259" key="14">
    <source>
        <dbReference type="PROSITE" id="PS50908"/>
    </source>
</evidence>
<feature type="domain" description="RING-type" evidence="13">
    <location>
        <begin position="252"/>
        <end position="301"/>
    </location>
</feature>
<evidence type="ECO:0000256" key="2">
    <source>
        <dbReference type="ARBA" id="ARBA00004906"/>
    </source>
</evidence>
<reference evidence="16 17" key="1">
    <citation type="journal article" date="2024" name="Ann. Entomol. Soc. Am.">
        <title>Genomic analyses of the southern and eastern yellowjacket wasps (Hymenoptera: Vespidae) reveal evolutionary signatures of social life.</title>
        <authorList>
            <person name="Catto M.A."/>
            <person name="Caine P.B."/>
            <person name="Orr S.E."/>
            <person name="Hunt B.G."/>
            <person name="Goodisman M.A.D."/>
        </authorList>
    </citation>
    <scope>NUCLEOTIDE SEQUENCE [LARGE SCALE GENOMIC DNA]</scope>
    <source>
        <strain evidence="16">233</strain>
        <tissue evidence="16">Head and thorax</tissue>
    </source>
</reference>
<dbReference type="InterPro" id="IPR002867">
    <property type="entry name" value="IBR_dom"/>
</dbReference>
<evidence type="ECO:0000259" key="15">
    <source>
        <dbReference type="PROSITE" id="PS51873"/>
    </source>
</evidence>
<comment type="similarity">
    <text evidence="10">Belongs to the RBR family. RNF14 subfamily.</text>
</comment>
<dbReference type="InterPro" id="IPR031127">
    <property type="entry name" value="E3_UB_ligase_RBR"/>
</dbReference>
<dbReference type="CDD" id="cd20341">
    <property type="entry name" value="BRcat_RBR_RNF14"/>
    <property type="match status" value="1"/>
</dbReference>
<evidence type="ECO:0000256" key="5">
    <source>
        <dbReference type="ARBA" id="ARBA00022723"/>
    </source>
</evidence>
<dbReference type="Pfam" id="PF05773">
    <property type="entry name" value="RWD"/>
    <property type="match status" value="1"/>
</dbReference>
<dbReference type="SMART" id="SM00591">
    <property type="entry name" value="RWD"/>
    <property type="match status" value="1"/>
</dbReference>
<dbReference type="InterPro" id="IPR044066">
    <property type="entry name" value="TRIAD_supradom"/>
</dbReference>
<dbReference type="CDD" id="cd20354">
    <property type="entry name" value="Rcat_RBR_RNF14"/>
    <property type="match status" value="1"/>
</dbReference>
<evidence type="ECO:0000256" key="11">
    <source>
        <dbReference type="PROSITE-ProRule" id="PRU00175"/>
    </source>
</evidence>
<sequence length="534" mass="62309">MDSEKQKDEITALESIYNKEEFLYYNEDKLYQCNFKIFINLPVEYYFTYSDSRYPEQPVEKVQISHLPPLSLYVTLPENYPSTSPPMFTLCTSWLCQAPLAKLCKKLDSLWEENKGQEILFVWIGFLQHETLQFLNIEQCVSMNCVYTFYKIALEKAQSSQKHIEEQNSPKYLEEHETKETIAKSTSSSKRSSSSKSSSKELQRQHYKGKENRKIDKRAFSDCPFGKNPIQFLIDYNEKRNHIEFNKSLYTCKICFTDKLGEHCIKFLPCSHVFCKNCISDYLEIKIKDGSVQNISCPEEKCTSEATPGQIKDLVSPEMFAKYDSILLNVTLDTMSDIVYCPRRHCQYPVSRDLNEQMANCPVCQYAFCVYCKMVYHGIEPCKVNSAEKQQLVKEYQAASDNKRLQMETRYGKKQLQMLVENTMSENWINVNSQHCPHCNAAIEKSDGCNKMTCWKCNTHFCWLCGKKLNPQAPYLHFRDPASQCFNMLYHGLIPNEDDEEDDFLLPGIYDLDNNIPDFSDDENYDDDAFLIEY</sequence>
<evidence type="ECO:0000256" key="7">
    <source>
        <dbReference type="ARBA" id="ARBA00022771"/>
    </source>
</evidence>
<dbReference type="AlphaFoldDB" id="A0ABD2AXJ1"/>
<dbReference type="SUPFAM" id="SSF54495">
    <property type="entry name" value="UBC-like"/>
    <property type="match status" value="1"/>
</dbReference>
<keyword evidence="17" id="KW-1185">Reference proteome</keyword>
<dbReference type="Pfam" id="PF00097">
    <property type="entry name" value="zf-C3HC4"/>
    <property type="match status" value="1"/>
</dbReference>
<dbReference type="Gene3D" id="3.30.40.10">
    <property type="entry name" value="Zinc/RING finger domain, C3HC4 (zinc finger)"/>
    <property type="match status" value="1"/>
</dbReference>
<keyword evidence="9" id="KW-0862">Zinc</keyword>
<dbReference type="Gene3D" id="2.20.25.20">
    <property type="match status" value="1"/>
</dbReference>
<organism evidence="16 17">
    <name type="scientific">Vespula squamosa</name>
    <name type="common">Southern yellow jacket</name>
    <name type="synonym">Wasp</name>
    <dbReference type="NCBI Taxonomy" id="30214"/>
    <lineage>
        <taxon>Eukaryota</taxon>
        <taxon>Metazoa</taxon>
        <taxon>Ecdysozoa</taxon>
        <taxon>Arthropoda</taxon>
        <taxon>Hexapoda</taxon>
        <taxon>Insecta</taxon>
        <taxon>Pterygota</taxon>
        <taxon>Neoptera</taxon>
        <taxon>Endopterygota</taxon>
        <taxon>Hymenoptera</taxon>
        <taxon>Apocrita</taxon>
        <taxon>Aculeata</taxon>
        <taxon>Vespoidea</taxon>
        <taxon>Vespidae</taxon>
        <taxon>Vespinae</taxon>
        <taxon>Vespula</taxon>
    </lineage>
</organism>
<dbReference type="PANTHER" id="PTHR11685">
    <property type="entry name" value="RBR FAMILY RING FINGER AND IBR DOMAIN-CONTAINING"/>
    <property type="match status" value="1"/>
</dbReference>
<dbReference type="CDD" id="cd16628">
    <property type="entry name" value="RING-HC_RBR_RNF14"/>
    <property type="match status" value="1"/>
</dbReference>
<name>A0ABD2AXJ1_VESSQ</name>
<feature type="domain" description="RING-type" evidence="15">
    <location>
        <begin position="248"/>
        <end position="489"/>
    </location>
</feature>
<dbReference type="SMART" id="SM00647">
    <property type="entry name" value="IBR"/>
    <property type="match status" value="2"/>
</dbReference>
<keyword evidence="5" id="KW-0479">Metal-binding</keyword>
<dbReference type="InterPro" id="IPR013083">
    <property type="entry name" value="Znf_RING/FYVE/PHD"/>
</dbReference>
<feature type="domain" description="RWD" evidence="14">
    <location>
        <begin position="8"/>
        <end position="134"/>
    </location>
</feature>
<keyword evidence="8" id="KW-0833">Ubl conjugation pathway</keyword>
<evidence type="ECO:0000256" key="1">
    <source>
        <dbReference type="ARBA" id="ARBA00001798"/>
    </source>
</evidence>
<dbReference type="InterPro" id="IPR018957">
    <property type="entry name" value="Znf_C3HC4_RING-type"/>
</dbReference>
<keyword evidence="6" id="KW-0677">Repeat</keyword>
<dbReference type="Pfam" id="PF01485">
    <property type="entry name" value="IBR"/>
    <property type="match status" value="1"/>
</dbReference>
<evidence type="ECO:0000313" key="16">
    <source>
        <dbReference type="EMBL" id="KAL2725106.1"/>
    </source>
</evidence>
<feature type="compositionally biased region" description="Low complexity" evidence="12">
    <location>
        <begin position="184"/>
        <end position="197"/>
    </location>
</feature>
<dbReference type="InterPro" id="IPR031128">
    <property type="entry name" value="RNF14_RING-HC_Zfn"/>
</dbReference>
<dbReference type="Proteomes" id="UP001607302">
    <property type="component" value="Unassembled WGS sequence"/>
</dbReference>
<dbReference type="InterPro" id="IPR016135">
    <property type="entry name" value="UBQ-conjugating_enzyme/RWD"/>
</dbReference>
<evidence type="ECO:0000259" key="13">
    <source>
        <dbReference type="PROSITE" id="PS50089"/>
    </source>
</evidence>
<dbReference type="InterPro" id="IPR006575">
    <property type="entry name" value="RWD_dom"/>
</dbReference>
<dbReference type="SMART" id="SM00184">
    <property type="entry name" value="RING"/>
    <property type="match status" value="1"/>
</dbReference>